<evidence type="ECO:0000256" key="1">
    <source>
        <dbReference type="SAM" id="Coils"/>
    </source>
</evidence>
<dbReference type="Pfam" id="PF13448">
    <property type="entry name" value="DUF4114"/>
    <property type="match status" value="1"/>
</dbReference>
<keyword evidence="2" id="KW-0732">Signal</keyword>
<sequence length="360" mass="39775">MKLNPTLALAAATATGLLSATSAYGFNLKTDRQDLFDTFNSRVRQESLRLDDASASMLQLDPETLRWTGGADSVDVFFINEGAWYRNQLLFSANGEDAQMIFDDIASTESIMNEDQADLDRYQRELDSLTKTRSDLEQSVATRVASLKAQKAQLEQNKANTPSNQWWVLNRYNRDLDKVNEELNWLASATEQDVADKITSLTNTINWKTDFLNREKTLGNNGLGAMSLGDGVSLGTFEGETSLNFMIRANGARNPNGHIFGAQAALNGDELQHVIAYEYEYFNQLTNENENWVLMGFEDIWGVHKDEGGSSDRDFNDVVIAVRGVTGEAMVSVPEPSSTAAVLGLAALGMTGLRKSKKEV</sequence>
<protein>
    <recommendedName>
        <fullName evidence="3">DUF4114 domain-containing protein</fullName>
    </recommendedName>
</protein>
<reference evidence="4" key="1">
    <citation type="submission" date="2016-10" db="EMBL/GenBank/DDBJ databases">
        <title>CRISPR-Cas defence system in Roseofilum reptotaenium: evidence of a bacteriophage-cyanobacterium arms race in the coral black band disease.</title>
        <authorList>
            <person name="Buerger P."/>
            <person name="Wood-Charlson E.M."/>
            <person name="Weynberg K.D."/>
            <person name="Willis B."/>
            <person name="Van Oppen M.J."/>
        </authorList>
    </citation>
    <scope>NUCLEOTIDE SEQUENCE [LARGE SCALE GENOMIC DNA]</scope>
    <source>
        <strain evidence="4">AO1-A</strain>
    </source>
</reference>
<evidence type="ECO:0000313" key="4">
    <source>
        <dbReference type="EMBL" id="OJJ26248.1"/>
    </source>
</evidence>
<dbReference type="Proteomes" id="UP000183940">
    <property type="component" value="Unassembled WGS sequence"/>
</dbReference>
<dbReference type="NCBIfam" id="TIGR02595">
    <property type="entry name" value="PEP_CTERM"/>
    <property type="match status" value="1"/>
</dbReference>
<organism evidence="4 5">
    <name type="scientific">Roseofilum reptotaenium AO1-A</name>
    <dbReference type="NCBI Taxonomy" id="1925591"/>
    <lineage>
        <taxon>Bacteria</taxon>
        <taxon>Bacillati</taxon>
        <taxon>Cyanobacteriota</taxon>
        <taxon>Cyanophyceae</taxon>
        <taxon>Desertifilales</taxon>
        <taxon>Desertifilaceae</taxon>
        <taxon>Roseofilum</taxon>
    </lineage>
</organism>
<keyword evidence="5" id="KW-1185">Reference proteome</keyword>
<accession>A0A1L9QUA4</accession>
<evidence type="ECO:0000259" key="3">
    <source>
        <dbReference type="Pfam" id="PF13448"/>
    </source>
</evidence>
<feature type="domain" description="DUF4114" evidence="3">
    <location>
        <begin position="237"/>
        <end position="324"/>
    </location>
</feature>
<dbReference type="AlphaFoldDB" id="A0A1L9QUA4"/>
<gene>
    <name evidence="4" type="ORF">BI308_07570</name>
</gene>
<dbReference type="STRING" id="1925591.BI308_07570"/>
<feature type="chain" id="PRO_5012408743" description="DUF4114 domain-containing protein" evidence="2">
    <location>
        <begin position="26"/>
        <end position="360"/>
    </location>
</feature>
<evidence type="ECO:0000313" key="5">
    <source>
        <dbReference type="Proteomes" id="UP000183940"/>
    </source>
</evidence>
<dbReference type="EMBL" id="MLAW01000009">
    <property type="protein sequence ID" value="OJJ26248.1"/>
    <property type="molecule type" value="Genomic_DNA"/>
</dbReference>
<keyword evidence="1" id="KW-0175">Coiled coil</keyword>
<proteinExistence type="predicted"/>
<feature type="signal peptide" evidence="2">
    <location>
        <begin position="1"/>
        <end position="25"/>
    </location>
</feature>
<evidence type="ECO:0000256" key="2">
    <source>
        <dbReference type="SAM" id="SignalP"/>
    </source>
</evidence>
<name>A0A1L9QUA4_9CYAN</name>
<feature type="coiled-coil region" evidence="1">
    <location>
        <begin position="105"/>
        <end position="189"/>
    </location>
</feature>
<dbReference type="InterPro" id="IPR013424">
    <property type="entry name" value="Ice-binding_C"/>
</dbReference>
<dbReference type="InterPro" id="IPR025193">
    <property type="entry name" value="DUF4114"/>
</dbReference>
<comment type="caution">
    <text evidence="4">The sequence shown here is derived from an EMBL/GenBank/DDBJ whole genome shotgun (WGS) entry which is preliminary data.</text>
</comment>